<evidence type="ECO:0000313" key="16">
    <source>
        <dbReference type="EMBL" id="GAT91891.1"/>
    </source>
</evidence>
<comment type="similarity">
    <text evidence="4">Belongs to the poly(A) polymerase family.</text>
</comment>
<protein>
    <recommendedName>
        <fullName evidence="5">polynucleotide adenylyltransferase</fullName>
        <ecNumber evidence="5">2.7.7.19</ecNumber>
    </recommendedName>
</protein>
<keyword evidence="6" id="KW-0507">mRNA processing</keyword>
<dbReference type="GO" id="GO:0005524">
    <property type="term" value="F:ATP binding"/>
    <property type="evidence" value="ECO:0007669"/>
    <property type="project" value="UniProtKB-KW"/>
</dbReference>
<dbReference type="SUPFAM" id="SSF55003">
    <property type="entry name" value="PAP/Archaeal CCA-adding enzyme, C-terminal domain"/>
    <property type="match status" value="1"/>
</dbReference>
<organism evidence="16 17">
    <name type="scientific">Entamoeba histolytica</name>
    <dbReference type="NCBI Taxonomy" id="5759"/>
    <lineage>
        <taxon>Eukaryota</taxon>
        <taxon>Amoebozoa</taxon>
        <taxon>Evosea</taxon>
        <taxon>Archamoebae</taxon>
        <taxon>Mastigamoebida</taxon>
        <taxon>Entamoebidae</taxon>
        <taxon>Entamoeba</taxon>
    </lineage>
</organism>
<dbReference type="Gene3D" id="1.10.1410.10">
    <property type="match status" value="1"/>
</dbReference>
<evidence type="ECO:0000256" key="7">
    <source>
        <dbReference type="ARBA" id="ARBA00022679"/>
    </source>
</evidence>
<keyword evidence="9" id="KW-0547">Nucleotide-binding</keyword>
<dbReference type="SMR" id="A0A175JE12"/>
<dbReference type="GO" id="GO:0005634">
    <property type="term" value="C:nucleus"/>
    <property type="evidence" value="ECO:0007669"/>
    <property type="project" value="UniProtKB-SubCell"/>
</dbReference>
<evidence type="ECO:0000256" key="4">
    <source>
        <dbReference type="ARBA" id="ARBA00010912"/>
    </source>
</evidence>
<keyword evidence="12" id="KW-0539">Nucleus</keyword>
<keyword evidence="8" id="KW-0479">Metal-binding</keyword>
<dbReference type="AlphaFoldDB" id="A0A175JE12"/>
<dbReference type="Gene3D" id="3.30.460.10">
    <property type="entry name" value="Beta Polymerase, domain 2"/>
    <property type="match status" value="1"/>
</dbReference>
<dbReference type="GO" id="GO:0006397">
    <property type="term" value="P:mRNA processing"/>
    <property type="evidence" value="ECO:0007669"/>
    <property type="project" value="UniProtKB-KW"/>
</dbReference>
<accession>A0A175JE12</accession>
<dbReference type="EMBL" id="BDEQ01000001">
    <property type="protein sequence ID" value="GAT91891.1"/>
    <property type="molecule type" value="Genomic_DNA"/>
</dbReference>
<dbReference type="InterPro" id="IPR048840">
    <property type="entry name" value="PolA_pol_NTPase"/>
</dbReference>
<evidence type="ECO:0000313" key="17">
    <source>
        <dbReference type="Proteomes" id="UP000078387"/>
    </source>
</evidence>
<evidence type="ECO:0000256" key="13">
    <source>
        <dbReference type="SAM" id="MobiDB-lite"/>
    </source>
</evidence>
<comment type="subcellular location">
    <subcellularLocation>
        <location evidence="3">Nucleus</location>
    </subcellularLocation>
</comment>
<feature type="domain" description="Poly(A) polymerase central" evidence="14">
    <location>
        <begin position="185"/>
        <end position="319"/>
    </location>
</feature>
<keyword evidence="10" id="KW-0067">ATP-binding</keyword>
<dbReference type="Pfam" id="PF04928">
    <property type="entry name" value="PAP_central"/>
    <property type="match status" value="1"/>
</dbReference>
<evidence type="ECO:0000259" key="15">
    <source>
        <dbReference type="Pfam" id="PF20750"/>
    </source>
</evidence>
<evidence type="ECO:0000256" key="9">
    <source>
        <dbReference type="ARBA" id="ARBA00022741"/>
    </source>
</evidence>
<evidence type="ECO:0000259" key="14">
    <source>
        <dbReference type="Pfam" id="PF04928"/>
    </source>
</evidence>
<comment type="cofactor">
    <cofactor evidence="1">
        <name>Mn(2+)</name>
        <dbReference type="ChEBI" id="CHEBI:29035"/>
    </cofactor>
</comment>
<dbReference type="EC" id="2.7.7.19" evidence="5"/>
<comment type="caution">
    <text evidence="16">The sequence shown here is derived from an EMBL/GenBank/DDBJ whole genome shotgun (WGS) entry which is preliminary data.</text>
</comment>
<dbReference type="GO" id="GO:1990817">
    <property type="term" value="F:poly(A) RNA polymerase activity"/>
    <property type="evidence" value="ECO:0007669"/>
    <property type="project" value="UniProtKB-EC"/>
</dbReference>
<dbReference type="SUPFAM" id="SSF81301">
    <property type="entry name" value="Nucleotidyltransferase"/>
    <property type="match status" value="1"/>
</dbReference>
<evidence type="ECO:0000256" key="5">
    <source>
        <dbReference type="ARBA" id="ARBA00012388"/>
    </source>
</evidence>
<dbReference type="GO" id="GO:0003723">
    <property type="term" value="F:RNA binding"/>
    <property type="evidence" value="ECO:0007669"/>
    <property type="project" value="InterPro"/>
</dbReference>
<dbReference type="CDD" id="cd05402">
    <property type="entry name" value="NT_PAP_TUTase"/>
    <property type="match status" value="1"/>
</dbReference>
<keyword evidence="11" id="KW-0460">Magnesium</keyword>
<dbReference type="GO" id="GO:0031123">
    <property type="term" value="P:RNA 3'-end processing"/>
    <property type="evidence" value="ECO:0007669"/>
    <property type="project" value="InterPro"/>
</dbReference>
<dbReference type="PANTHER" id="PTHR10682:SF10">
    <property type="entry name" value="POLYNUCLEOTIDE ADENYLYLTRANSFERASE"/>
    <property type="match status" value="1"/>
</dbReference>
<evidence type="ECO:0000256" key="10">
    <source>
        <dbReference type="ARBA" id="ARBA00022840"/>
    </source>
</evidence>
<evidence type="ECO:0000256" key="3">
    <source>
        <dbReference type="ARBA" id="ARBA00004123"/>
    </source>
</evidence>
<keyword evidence="7" id="KW-0808">Transferase</keyword>
<evidence type="ECO:0000256" key="2">
    <source>
        <dbReference type="ARBA" id="ARBA00001946"/>
    </source>
</evidence>
<dbReference type="PANTHER" id="PTHR10682">
    <property type="entry name" value="POLY A POLYMERASE"/>
    <property type="match status" value="1"/>
</dbReference>
<dbReference type="VEuPathDB" id="AmoebaDB:EHI_012040"/>
<proteinExistence type="inferred from homology"/>
<dbReference type="InterPro" id="IPR043519">
    <property type="entry name" value="NT_sf"/>
</dbReference>
<evidence type="ECO:0000256" key="11">
    <source>
        <dbReference type="ARBA" id="ARBA00022842"/>
    </source>
</evidence>
<gene>
    <name evidence="16" type="ORF">CL6EHI_012040</name>
</gene>
<evidence type="ECO:0000256" key="1">
    <source>
        <dbReference type="ARBA" id="ARBA00001936"/>
    </source>
</evidence>
<dbReference type="VEuPathDB" id="AmoebaDB:KM1_264350"/>
<dbReference type="VEuPathDB" id="AmoebaDB:EHI8A_191470"/>
<evidence type="ECO:0000256" key="6">
    <source>
        <dbReference type="ARBA" id="ARBA00022664"/>
    </source>
</evidence>
<sequence>MACELKEFLVKNDMYPMGDQVEKKRKAISKMTEYIQQWGKKIYIESAGVADDTDVKAATIYVYGSYRLNVYGNNSDIDACIVSNSTITRDDFYDGLYAELLNNPDVKELKQIPSKRSPHLSMIYLNIEFDLNFSRTAYTSLPDNLDILNENILKNMDELDTRAINGVRNTDIIDAFVPNHSEEAFRVMVRTIKLWTKKRGIYGYVYCFLNGISIEILVAQVISENYQLDNVRLLEKFFQVYSSWDWLRTPVMLGTNDDFNDKKKEGVIQILTPASPSENAAFSITKFSLEMIKRELKRGQEIVHEFSSEGVNDWAKLFKPRHLFCGYYIFIEFIVTSSSLEGLTTTIGKFESGLVNLMKGLSEIEEIIEANVIPNGFLDEENEKYFYYVGMNVKRDCPVDISTPLNSFLSIVNSGKDLIVDASIKKRSEIPTKFAHSVKRSITKSQEIKETSSQVPSSAITETFDIPTKPSIEQQLKAKEENSIPNEEKKEQLKKEMKQEANTIVKNSSTDDDFMKRFTRKN</sequence>
<reference evidence="16 17" key="1">
    <citation type="submission" date="2016-05" db="EMBL/GenBank/DDBJ databases">
        <title>First whole genome sequencing of Entamoeba histolytica HM1:IMSS-clone-6.</title>
        <authorList>
            <person name="Mukherjee Avik.K."/>
            <person name="Izumyama S."/>
            <person name="Nakada-Tsukui K."/>
            <person name="Nozaki T."/>
        </authorList>
    </citation>
    <scope>NUCLEOTIDE SEQUENCE [LARGE SCALE GENOMIC DNA]</scope>
    <source>
        <strain evidence="16 17">HM1:IMSS clone 6</strain>
    </source>
</reference>
<feature type="domain" description="Poly(A) polymerase nucleotidyltransferase" evidence="15">
    <location>
        <begin position="4"/>
        <end position="173"/>
    </location>
</feature>
<dbReference type="InterPro" id="IPR007012">
    <property type="entry name" value="PolA_pol_cen_dom"/>
</dbReference>
<dbReference type="OMA" id="EWKWPQP"/>
<dbReference type="SUPFAM" id="SSF81631">
    <property type="entry name" value="PAP/OAS1 substrate-binding domain"/>
    <property type="match status" value="1"/>
</dbReference>
<dbReference type="Pfam" id="PF20750">
    <property type="entry name" value="PAP_NTPase"/>
    <property type="match status" value="1"/>
</dbReference>
<feature type="compositionally biased region" description="Basic and acidic residues" evidence="13">
    <location>
        <begin position="476"/>
        <end position="499"/>
    </location>
</feature>
<evidence type="ECO:0000256" key="8">
    <source>
        <dbReference type="ARBA" id="ARBA00022723"/>
    </source>
</evidence>
<feature type="region of interest" description="Disordered" evidence="13">
    <location>
        <begin position="475"/>
        <end position="522"/>
    </location>
</feature>
<dbReference type="Proteomes" id="UP000078387">
    <property type="component" value="Unassembled WGS sequence"/>
</dbReference>
<name>A0A175JE12_ENTHI</name>
<comment type="cofactor">
    <cofactor evidence="2">
        <name>Mg(2+)</name>
        <dbReference type="ChEBI" id="CHEBI:18420"/>
    </cofactor>
</comment>
<dbReference type="InterPro" id="IPR011068">
    <property type="entry name" value="NuclTrfase_I-like_C"/>
</dbReference>
<dbReference type="VEuPathDB" id="AmoebaDB:EHI5A_207940"/>
<dbReference type="VEuPathDB" id="AmoebaDB:EHI7A_168270"/>
<evidence type="ECO:0000256" key="12">
    <source>
        <dbReference type="ARBA" id="ARBA00023242"/>
    </source>
</evidence>
<dbReference type="GO" id="GO:0046872">
    <property type="term" value="F:metal ion binding"/>
    <property type="evidence" value="ECO:0007669"/>
    <property type="project" value="UniProtKB-KW"/>
</dbReference>